<evidence type="ECO:0000313" key="2">
    <source>
        <dbReference type="EMBL" id="EOY14066.1"/>
    </source>
</evidence>
<dbReference type="AlphaFoldDB" id="A0A061FAL3"/>
<proteinExistence type="predicted"/>
<evidence type="ECO:0000256" key="1">
    <source>
        <dbReference type="SAM" id="MobiDB-lite"/>
    </source>
</evidence>
<dbReference type="EMBL" id="CM001885">
    <property type="protein sequence ID" value="EOY14065.1"/>
    <property type="molecule type" value="Genomic_DNA"/>
</dbReference>
<name>A0A061FAL3_THECC</name>
<dbReference type="OMA" id="RNYINRT"/>
<evidence type="ECO:0000313" key="3">
    <source>
        <dbReference type="Proteomes" id="UP000026915"/>
    </source>
</evidence>
<feature type="compositionally biased region" description="Basic residues" evidence="1">
    <location>
        <begin position="44"/>
        <end position="53"/>
    </location>
</feature>
<dbReference type="HOGENOM" id="CLU_153515_0_0_1"/>
<reference evidence="2 3" key="1">
    <citation type="journal article" date="2013" name="Genome Biol.">
        <title>The genome sequence of the most widely cultivated cacao type and its use to identify candidate genes regulating pod color.</title>
        <authorList>
            <person name="Motamayor J.C."/>
            <person name="Mockaitis K."/>
            <person name="Schmutz J."/>
            <person name="Haiminen N."/>
            <person name="Iii D.L."/>
            <person name="Cornejo O."/>
            <person name="Findley S.D."/>
            <person name="Zheng P."/>
            <person name="Utro F."/>
            <person name="Royaert S."/>
            <person name="Saski C."/>
            <person name="Jenkins J."/>
            <person name="Podicheti R."/>
            <person name="Zhao M."/>
            <person name="Scheffler B.E."/>
            <person name="Stack J.C."/>
            <person name="Feltus F.A."/>
            <person name="Mustiga G.M."/>
            <person name="Amores F."/>
            <person name="Phillips W."/>
            <person name="Marelli J.P."/>
            <person name="May G.D."/>
            <person name="Shapiro H."/>
            <person name="Ma J."/>
            <person name="Bustamante C.D."/>
            <person name="Schnell R.J."/>
            <person name="Main D."/>
            <person name="Gilbert D."/>
            <person name="Parida L."/>
            <person name="Kuhn D.N."/>
        </authorList>
    </citation>
    <scope>NUCLEOTIDE SEQUENCE [LARGE SCALE GENOMIC DNA]</scope>
    <source>
        <strain evidence="3">cv. Matina 1-6</strain>
    </source>
</reference>
<dbReference type="Gramene" id="EOY14065">
    <property type="protein sequence ID" value="EOY14065"/>
    <property type="gene ID" value="TCM_033248"/>
</dbReference>
<dbReference type="EMBL" id="CM001885">
    <property type="protein sequence ID" value="EOY14066.1"/>
    <property type="molecule type" value="Genomic_DNA"/>
</dbReference>
<dbReference type="Gramene" id="EOY14066">
    <property type="protein sequence ID" value="EOY14066"/>
    <property type="gene ID" value="TCM_033248"/>
</dbReference>
<dbReference type="InParanoid" id="A0A061FAL3"/>
<keyword evidence="3" id="KW-1185">Reference proteome</keyword>
<protein>
    <submittedName>
        <fullName evidence="2">Uncharacterized protein isoform 1</fullName>
    </submittedName>
</protein>
<accession>A0A061FAL3</accession>
<organism evidence="2 3">
    <name type="scientific">Theobroma cacao</name>
    <name type="common">Cacao</name>
    <name type="synonym">Cocoa</name>
    <dbReference type="NCBI Taxonomy" id="3641"/>
    <lineage>
        <taxon>Eukaryota</taxon>
        <taxon>Viridiplantae</taxon>
        <taxon>Streptophyta</taxon>
        <taxon>Embryophyta</taxon>
        <taxon>Tracheophyta</taxon>
        <taxon>Spermatophyta</taxon>
        <taxon>Magnoliopsida</taxon>
        <taxon>eudicotyledons</taxon>
        <taxon>Gunneridae</taxon>
        <taxon>Pentapetalae</taxon>
        <taxon>rosids</taxon>
        <taxon>malvids</taxon>
        <taxon>Malvales</taxon>
        <taxon>Malvaceae</taxon>
        <taxon>Byttnerioideae</taxon>
        <taxon>Theobroma</taxon>
    </lineage>
</organism>
<dbReference type="Proteomes" id="UP000026915">
    <property type="component" value="Chromosome 7"/>
</dbReference>
<sequence length="139" mass="15911">MPPCYRKKTSHGLDQHALLYASSFKRERLQKTMVGKRQTDQPKVTKRKKDHRLRKGELDVKKEKEKVKFFSGLLAEVGAVQAELMEDVDSLQDPTESDLHLKCQQLRRVNTQGELLNTMMRNYINRTLAVLLDGEGGGS</sequence>
<feature type="region of interest" description="Disordered" evidence="1">
    <location>
        <begin position="32"/>
        <end position="53"/>
    </location>
</feature>
<gene>
    <name evidence="2" type="ORF">TCM_033248</name>
</gene>